<dbReference type="EMBL" id="LJTC01000023">
    <property type="protein sequence ID" value="KPM76006.1"/>
    <property type="molecule type" value="Genomic_DNA"/>
</dbReference>
<keyword evidence="1" id="KW-1133">Transmembrane helix</keyword>
<evidence type="ECO:0000313" key="2">
    <source>
        <dbReference type="EMBL" id="KPM76006.1"/>
    </source>
</evidence>
<organism evidence="2 3">
    <name type="scientific">Pseudoalteromonas lipolytica</name>
    <dbReference type="NCBI Taxonomy" id="570156"/>
    <lineage>
        <taxon>Bacteria</taxon>
        <taxon>Pseudomonadati</taxon>
        <taxon>Pseudomonadota</taxon>
        <taxon>Gammaproteobacteria</taxon>
        <taxon>Alteromonadales</taxon>
        <taxon>Pseudoalteromonadaceae</taxon>
        <taxon>Pseudoalteromonas</taxon>
    </lineage>
</organism>
<protein>
    <submittedName>
        <fullName evidence="2">Uncharacterized protein</fullName>
    </submittedName>
</protein>
<proteinExistence type="predicted"/>
<name>A0A0P7DHH8_9GAMM</name>
<evidence type="ECO:0000313" key="3">
    <source>
        <dbReference type="Proteomes" id="UP000050378"/>
    </source>
</evidence>
<accession>A0A0P7DHH8</accession>
<feature type="transmembrane region" description="Helical" evidence="1">
    <location>
        <begin position="29"/>
        <end position="49"/>
    </location>
</feature>
<dbReference type="STRING" id="570156.AOG27_20815"/>
<dbReference type="RefSeq" id="WP_054554904.1">
    <property type="nucleotide sequence ID" value="NZ_LJTC01000023.1"/>
</dbReference>
<comment type="caution">
    <text evidence="2">The sequence shown here is derived from an EMBL/GenBank/DDBJ whole genome shotgun (WGS) entry which is preliminary data.</text>
</comment>
<keyword evidence="1" id="KW-0472">Membrane</keyword>
<sequence>MSFTKLHELNQSLSQYLLDTFSIDIPDPVTLTIFFSLYLFVIIAALLAVNETLKDSYMDSKD</sequence>
<gene>
    <name evidence="2" type="ORF">AOG27_20815</name>
</gene>
<dbReference type="Proteomes" id="UP000050378">
    <property type="component" value="Unassembled WGS sequence"/>
</dbReference>
<dbReference type="PATRIC" id="fig|570156.3.peg.2372"/>
<keyword evidence="1" id="KW-0812">Transmembrane</keyword>
<reference evidence="2 3" key="1">
    <citation type="submission" date="2015-09" db="EMBL/GenBank/DDBJ databases">
        <title>Draft Genome Sequence of Pseudoalteromonas lipolytica UCD-48B.</title>
        <authorList>
            <person name="Krusor M."/>
            <person name="Coil D.A."/>
            <person name="Lang J.M."/>
            <person name="Eisen J.A."/>
            <person name="Alexiev A."/>
        </authorList>
    </citation>
    <scope>NUCLEOTIDE SEQUENCE [LARGE SCALE GENOMIC DNA]</scope>
    <source>
        <strain evidence="2 3">UCD-48B</strain>
    </source>
</reference>
<evidence type="ECO:0000256" key="1">
    <source>
        <dbReference type="SAM" id="Phobius"/>
    </source>
</evidence>
<dbReference type="AlphaFoldDB" id="A0A0P7DHH8"/>